<dbReference type="GeneID" id="34605414"/>
<keyword evidence="3" id="KW-1185">Reference proteome</keyword>
<reference evidence="2 3" key="1">
    <citation type="submission" date="2016-03" db="EMBL/GenBank/DDBJ databases">
        <title>Draft genome sequence of the Fonsecaea monophora CBS 269.37.</title>
        <authorList>
            <person name="Bombassaro A."/>
            <person name="Vinicius W.A."/>
            <person name="De Hoog S."/>
            <person name="Sun J."/>
            <person name="Souza E.M."/>
            <person name="Raittz R.T."/>
            <person name="Costa F."/>
            <person name="Leao A.C."/>
            <person name="Tadra-Sfeir M.Z."/>
            <person name="Baura V."/>
            <person name="Balsanelli E."/>
            <person name="Pedrosa F.O."/>
            <person name="Moreno L.F."/>
            <person name="Steffens M.B."/>
            <person name="Xi L."/>
            <person name="Bocca A.L."/>
            <person name="Felipe M.S."/>
            <person name="Teixeira M."/>
            <person name="Telles Filho F.Q."/>
            <person name="Azevedo C.M."/>
            <person name="Gomes R."/>
            <person name="Vicente V.A."/>
        </authorList>
    </citation>
    <scope>NUCLEOTIDE SEQUENCE [LARGE SCALE GENOMIC DNA]</scope>
    <source>
        <strain evidence="2 3">CBS 269.37</strain>
    </source>
</reference>
<comment type="caution">
    <text evidence="2">The sequence shown here is derived from an EMBL/GenBank/DDBJ whole genome shotgun (WGS) entry which is preliminary data.</text>
</comment>
<evidence type="ECO:0000313" key="3">
    <source>
        <dbReference type="Proteomes" id="UP000077002"/>
    </source>
</evidence>
<sequence>MTALCPAIHRVGEATKGYFDQEKRIQDEVWHDTRWPRVRLGTNEILSVSMAKRIVFLLINGHSYDCISCHMTEEFGREIDRESVEALLKKNFDVTDEPLPSGETCIPATSQDPRHGYVSGHMIPSGIYSEIVRNHAWGSASLANYVRRRWGLELDEEVIEAAHDYWVAEQEIRGLNNSQQSNQPAGESRSSVGTTVHAGSPTFQGKAEHDVSVKCFSWSNVMDYLFTDLSKVDVYPEGPSEPVRFRPRLQIMRRFMHFRLLDQEARPLIRRYSFEDFTYREFLDPFPQVYPLAKLIGAFYQEMHISGCVTSRNALWDFPEQDSVPGWCFVLNHMRLSRGAPEALTTLADEFFAAAFHELLLSKCATVVKVLDRRRPRLLASVQSFEDLENLFTEIRNERLASLPIRLEDFEWHSKRLRIYAPNDDGDFHPPTTQWTSDAHDILPHPFTPNDKYQQTLGKSKALVYGLLDSADTDFTASKQFLEGHVVEMNVLIQEGSPEKADMQTILGRIRGLNSAQEGLEISAQWWAAVVTNLALAKLDQPRRSTLWLAMSSE</sequence>
<gene>
    <name evidence="2" type="ORF">AYO21_10291</name>
</gene>
<dbReference type="AlphaFoldDB" id="A0A177EWX4"/>
<dbReference type="Proteomes" id="UP000077002">
    <property type="component" value="Unassembled WGS sequence"/>
</dbReference>
<dbReference type="RefSeq" id="XP_022507504.1">
    <property type="nucleotide sequence ID" value="XM_022660213.1"/>
</dbReference>
<dbReference type="OrthoDB" id="4161091at2759"/>
<name>A0A177EWX4_9EURO</name>
<feature type="region of interest" description="Disordered" evidence="1">
    <location>
        <begin position="176"/>
        <end position="203"/>
    </location>
</feature>
<dbReference type="EMBL" id="LVKK01000115">
    <property type="protein sequence ID" value="OAG35552.1"/>
    <property type="molecule type" value="Genomic_DNA"/>
</dbReference>
<proteinExistence type="predicted"/>
<accession>A0A177EWX4</accession>
<protein>
    <submittedName>
        <fullName evidence="2">E3 ubiquitin-protein ligase synoviolin</fullName>
    </submittedName>
</protein>
<feature type="compositionally biased region" description="Polar residues" evidence="1">
    <location>
        <begin position="176"/>
        <end position="194"/>
    </location>
</feature>
<organism evidence="2 3">
    <name type="scientific">Fonsecaea monophora</name>
    <dbReference type="NCBI Taxonomy" id="254056"/>
    <lineage>
        <taxon>Eukaryota</taxon>
        <taxon>Fungi</taxon>
        <taxon>Dikarya</taxon>
        <taxon>Ascomycota</taxon>
        <taxon>Pezizomycotina</taxon>
        <taxon>Eurotiomycetes</taxon>
        <taxon>Chaetothyriomycetidae</taxon>
        <taxon>Chaetothyriales</taxon>
        <taxon>Herpotrichiellaceae</taxon>
        <taxon>Fonsecaea</taxon>
    </lineage>
</organism>
<evidence type="ECO:0000256" key="1">
    <source>
        <dbReference type="SAM" id="MobiDB-lite"/>
    </source>
</evidence>
<evidence type="ECO:0000313" key="2">
    <source>
        <dbReference type="EMBL" id="OAG35552.1"/>
    </source>
</evidence>